<organism evidence="1 2">
    <name type="scientific">Paracoccus niistensis</name>
    <dbReference type="NCBI Taxonomy" id="632935"/>
    <lineage>
        <taxon>Bacteria</taxon>
        <taxon>Pseudomonadati</taxon>
        <taxon>Pseudomonadota</taxon>
        <taxon>Alphaproteobacteria</taxon>
        <taxon>Rhodobacterales</taxon>
        <taxon>Paracoccaceae</taxon>
        <taxon>Paracoccus</taxon>
    </lineage>
</organism>
<sequence>MSVKARIARLEATAPSADVSAVEVVFLTPPGGSPEAALFVGGGGISREEGEDDAAFMARAEAAITLRRPAPPVGKAQAAKIG</sequence>
<evidence type="ECO:0000313" key="2">
    <source>
        <dbReference type="Proteomes" id="UP001589799"/>
    </source>
</evidence>
<protein>
    <submittedName>
        <fullName evidence="1">Uncharacterized protein</fullName>
    </submittedName>
</protein>
<gene>
    <name evidence="1" type="ORF">ACFFII_03250</name>
</gene>
<comment type="caution">
    <text evidence="1">The sequence shown here is derived from an EMBL/GenBank/DDBJ whole genome shotgun (WGS) entry which is preliminary data.</text>
</comment>
<evidence type="ECO:0000313" key="1">
    <source>
        <dbReference type="EMBL" id="MFC0339782.1"/>
    </source>
</evidence>
<accession>A0ABV6I0N6</accession>
<proteinExistence type="predicted"/>
<reference evidence="1 2" key="1">
    <citation type="submission" date="2024-09" db="EMBL/GenBank/DDBJ databases">
        <authorList>
            <person name="Sun Q."/>
            <person name="Mori K."/>
        </authorList>
    </citation>
    <scope>NUCLEOTIDE SEQUENCE [LARGE SCALE GENOMIC DNA]</scope>
    <source>
        <strain evidence="1 2">KCTC 22789</strain>
    </source>
</reference>
<dbReference type="RefSeq" id="WP_377697465.1">
    <property type="nucleotide sequence ID" value="NZ_JBHLWE010000009.1"/>
</dbReference>
<dbReference type="Proteomes" id="UP001589799">
    <property type="component" value="Unassembled WGS sequence"/>
</dbReference>
<name>A0ABV6I0N6_9RHOB</name>
<keyword evidence="2" id="KW-1185">Reference proteome</keyword>
<dbReference type="EMBL" id="JBHLWE010000009">
    <property type="protein sequence ID" value="MFC0339782.1"/>
    <property type="molecule type" value="Genomic_DNA"/>
</dbReference>